<dbReference type="GO" id="GO:0006825">
    <property type="term" value="P:copper ion transport"/>
    <property type="evidence" value="ECO:0007669"/>
    <property type="project" value="InterPro"/>
</dbReference>
<dbReference type="InterPro" id="IPR014755">
    <property type="entry name" value="Cu-Rt/internalin_Ig-like"/>
</dbReference>
<reference evidence="8 9" key="1">
    <citation type="submission" date="2018-08" db="EMBL/GenBank/DDBJ databases">
        <title>Thalassotalea euphylliae genome.</title>
        <authorList>
            <person name="Summers S."/>
            <person name="Rice S.A."/>
            <person name="Freckelton M.L."/>
            <person name="Nedved B.T."/>
            <person name="Hadfield M.G."/>
        </authorList>
    </citation>
    <scope>NUCLEOTIDE SEQUENCE [LARGE SCALE GENOMIC DNA]</scope>
    <source>
        <strain evidence="8 9">H2</strain>
    </source>
</reference>
<dbReference type="SUPFAM" id="SSF81296">
    <property type="entry name" value="E set domains"/>
    <property type="match status" value="1"/>
</dbReference>
<evidence type="ECO:0000256" key="3">
    <source>
        <dbReference type="ARBA" id="ARBA00022729"/>
    </source>
</evidence>
<feature type="domain" description="CopC" evidence="7">
    <location>
        <begin position="22"/>
        <end position="114"/>
    </location>
</feature>
<evidence type="ECO:0000313" key="8">
    <source>
        <dbReference type="EMBL" id="REL36788.1"/>
    </source>
</evidence>
<dbReference type="Proteomes" id="UP000256999">
    <property type="component" value="Unassembled WGS sequence"/>
</dbReference>
<dbReference type="InterPro" id="IPR014756">
    <property type="entry name" value="Ig_E-set"/>
</dbReference>
<keyword evidence="3 5" id="KW-0732">Signal</keyword>
<dbReference type="GO" id="GO:0046688">
    <property type="term" value="P:response to copper ion"/>
    <property type="evidence" value="ECO:0007669"/>
    <property type="project" value="UniProtKB-UniRule"/>
</dbReference>
<name>A0A3E0UIF6_9GAMM</name>
<dbReference type="GO" id="GO:0030313">
    <property type="term" value="C:cell envelope"/>
    <property type="evidence" value="ECO:0007669"/>
    <property type="project" value="UniProtKB-SubCell"/>
</dbReference>
<evidence type="ECO:0000313" key="9">
    <source>
        <dbReference type="Proteomes" id="UP000256999"/>
    </source>
</evidence>
<dbReference type="OrthoDB" id="5568545at2"/>
<evidence type="ECO:0000256" key="1">
    <source>
        <dbReference type="ARBA" id="ARBA00004196"/>
    </source>
</evidence>
<dbReference type="Pfam" id="PF04234">
    <property type="entry name" value="CopC"/>
    <property type="match status" value="1"/>
</dbReference>
<feature type="signal peptide" evidence="6">
    <location>
        <begin position="1"/>
        <end position="21"/>
    </location>
</feature>
<dbReference type="PANTHER" id="PTHR34820">
    <property type="entry name" value="INNER MEMBRANE PROTEIN YEBZ"/>
    <property type="match status" value="1"/>
</dbReference>
<sequence length="115" mass="13044">MKILIKFLTVISIVFSSAVFAHVHLEKSVPADNAMLMKTPEELTLAFSKEVRVVKITLKNKQGKKVKFGFKPTKETNTEFTWKLPKLTPANYVVDVTFLGKDGHKMKDSFGFMVH</sequence>
<dbReference type="EMBL" id="QUOV01000001">
    <property type="protein sequence ID" value="REL36788.1"/>
    <property type="molecule type" value="Genomic_DNA"/>
</dbReference>
<keyword evidence="4 5" id="KW-0186">Copper</keyword>
<evidence type="ECO:0000256" key="6">
    <source>
        <dbReference type="SAM" id="SignalP"/>
    </source>
</evidence>
<feature type="chain" id="PRO_5017755036" description="Copper resistance protein C" evidence="6">
    <location>
        <begin position="22"/>
        <end position="115"/>
    </location>
</feature>
<dbReference type="GO" id="GO:0005507">
    <property type="term" value="F:copper ion binding"/>
    <property type="evidence" value="ECO:0007669"/>
    <property type="project" value="UniProtKB-UniRule"/>
</dbReference>
<dbReference type="Gene3D" id="2.60.40.1220">
    <property type="match status" value="1"/>
</dbReference>
<accession>A0A3E0UIF6</accession>
<comment type="caution">
    <text evidence="8">The sequence shown here is derived from an EMBL/GenBank/DDBJ whole genome shotgun (WGS) entry which is preliminary data.</text>
</comment>
<dbReference type="RefSeq" id="WP_116001648.1">
    <property type="nucleotide sequence ID" value="NZ_QUOV01000001.1"/>
</dbReference>
<protein>
    <recommendedName>
        <fullName evidence="5">Copper resistance protein C</fullName>
    </recommendedName>
</protein>
<dbReference type="InterPro" id="IPR007348">
    <property type="entry name" value="CopC_dom"/>
</dbReference>
<dbReference type="PANTHER" id="PTHR34820:SF4">
    <property type="entry name" value="INNER MEMBRANE PROTEIN YEBZ"/>
    <property type="match status" value="1"/>
</dbReference>
<evidence type="ECO:0000256" key="4">
    <source>
        <dbReference type="ARBA" id="ARBA00023008"/>
    </source>
</evidence>
<dbReference type="InterPro" id="IPR032694">
    <property type="entry name" value="CopC/D"/>
</dbReference>
<gene>
    <name evidence="8" type="ORF">DXX92_16515</name>
</gene>
<evidence type="ECO:0000256" key="5">
    <source>
        <dbReference type="RuleBase" id="RU369037"/>
    </source>
</evidence>
<keyword evidence="2 5" id="KW-0479">Metal-binding</keyword>
<comment type="subcellular location">
    <subcellularLocation>
        <location evidence="1">Cell envelope</location>
    </subcellularLocation>
    <subcellularLocation>
        <location evidence="5">Periplasm</location>
    </subcellularLocation>
</comment>
<dbReference type="GO" id="GO:0005886">
    <property type="term" value="C:plasma membrane"/>
    <property type="evidence" value="ECO:0007669"/>
    <property type="project" value="TreeGrafter"/>
</dbReference>
<evidence type="ECO:0000259" key="7">
    <source>
        <dbReference type="Pfam" id="PF04234"/>
    </source>
</evidence>
<evidence type="ECO:0000256" key="2">
    <source>
        <dbReference type="ARBA" id="ARBA00022723"/>
    </source>
</evidence>
<proteinExistence type="inferred from homology"/>
<comment type="similarity">
    <text evidence="5">Belongs to the CopC family.</text>
</comment>
<dbReference type="GO" id="GO:0042597">
    <property type="term" value="C:periplasmic space"/>
    <property type="evidence" value="ECO:0007669"/>
    <property type="project" value="UniProtKB-SubCell"/>
</dbReference>
<keyword evidence="5" id="KW-0574">Periplasm</keyword>
<dbReference type="AlphaFoldDB" id="A0A3E0UIF6"/>
<comment type="function">
    <text evidence="5">Involved in copper resistance.</text>
</comment>
<organism evidence="8 9">
    <name type="scientific">Thalassotalea euphylliae</name>
    <dbReference type="NCBI Taxonomy" id="1655234"/>
    <lineage>
        <taxon>Bacteria</taxon>
        <taxon>Pseudomonadati</taxon>
        <taxon>Pseudomonadota</taxon>
        <taxon>Gammaproteobacteria</taxon>
        <taxon>Alteromonadales</taxon>
        <taxon>Colwelliaceae</taxon>
        <taxon>Thalassotalea</taxon>
    </lineage>
</organism>